<comment type="caution">
    <text evidence="6">The sequence shown here is derived from an EMBL/GenBank/DDBJ whole genome shotgun (WGS) entry which is preliminary data.</text>
</comment>
<organism evidence="6 7">
    <name type="scientific">Terrabacter lapilli</name>
    <dbReference type="NCBI Taxonomy" id="436231"/>
    <lineage>
        <taxon>Bacteria</taxon>
        <taxon>Bacillati</taxon>
        <taxon>Actinomycetota</taxon>
        <taxon>Actinomycetes</taxon>
        <taxon>Micrococcales</taxon>
        <taxon>Intrasporangiaceae</taxon>
        <taxon>Terrabacter</taxon>
    </lineage>
</organism>
<dbReference type="InterPro" id="IPR009057">
    <property type="entry name" value="Homeodomain-like_sf"/>
</dbReference>
<keyword evidence="7" id="KW-1185">Reference proteome</keyword>
<feature type="DNA-binding region" description="H-T-H motif" evidence="4">
    <location>
        <begin position="65"/>
        <end position="84"/>
    </location>
</feature>
<dbReference type="InterPro" id="IPR023772">
    <property type="entry name" value="DNA-bd_HTH_TetR-type_CS"/>
</dbReference>
<evidence type="ECO:0000256" key="2">
    <source>
        <dbReference type="ARBA" id="ARBA00023125"/>
    </source>
</evidence>
<evidence type="ECO:0000313" key="6">
    <source>
        <dbReference type="EMBL" id="GAA1971478.1"/>
    </source>
</evidence>
<dbReference type="Proteomes" id="UP001500013">
    <property type="component" value="Unassembled WGS sequence"/>
</dbReference>
<protein>
    <recommendedName>
        <fullName evidence="5">HTH tetR-type domain-containing protein</fullName>
    </recommendedName>
</protein>
<proteinExistence type="predicted"/>
<dbReference type="Gene3D" id="1.10.357.10">
    <property type="entry name" value="Tetracycline Repressor, domain 2"/>
    <property type="match status" value="1"/>
</dbReference>
<dbReference type="PROSITE" id="PS01081">
    <property type="entry name" value="HTH_TETR_1"/>
    <property type="match status" value="1"/>
</dbReference>
<keyword evidence="3" id="KW-0804">Transcription</keyword>
<evidence type="ECO:0000256" key="4">
    <source>
        <dbReference type="PROSITE-ProRule" id="PRU00335"/>
    </source>
</evidence>
<dbReference type="PANTHER" id="PTHR30055:SF234">
    <property type="entry name" value="HTH-TYPE TRANSCRIPTIONAL REGULATOR BETI"/>
    <property type="match status" value="1"/>
</dbReference>
<keyword evidence="1" id="KW-0805">Transcription regulation</keyword>
<dbReference type="PANTHER" id="PTHR30055">
    <property type="entry name" value="HTH-TYPE TRANSCRIPTIONAL REGULATOR RUTR"/>
    <property type="match status" value="1"/>
</dbReference>
<dbReference type="Pfam" id="PF17754">
    <property type="entry name" value="TetR_C_14"/>
    <property type="match status" value="1"/>
</dbReference>
<feature type="domain" description="HTH tetR-type" evidence="5">
    <location>
        <begin position="42"/>
        <end position="102"/>
    </location>
</feature>
<dbReference type="InterPro" id="IPR050109">
    <property type="entry name" value="HTH-type_TetR-like_transc_reg"/>
</dbReference>
<gene>
    <name evidence="6" type="ORF">GCM10009817_09320</name>
</gene>
<evidence type="ECO:0000256" key="1">
    <source>
        <dbReference type="ARBA" id="ARBA00023015"/>
    </source>
</evidence>
<accession>A0ABN2RM16</accession>
<keyword evidence="2 4" id="KW-0238">DNA-binding</keyword>
<evidence type="ECO:0000313" key="7">
    <source>
        <dbReference type="Proteomes" id="UP001500013"/>
    </source>
</evidence>
<evidence type="ECO:0000259" key="5">
    <source>
        <dbReference type="PROSITE" id="PS50977"/>
    </source>
</evidence>
<sequence>MTRRAAYRRVMRTRQDPGVCDDRHTLDEPRPDYLRERSRRREESRQRVETVALDLFTERGFDEVTVEQVCARAGIATATFYRYFGSKEDVFFGYEPLFLHQVARCAEQIDVTDPPVQQVLRFVERFAEFLETQRDSLAQRDRLVRRVPNLWARTLANQKEWEDTLAAALASQRGHDRPDSDDELDASLCLLVLRGTLRAWRANPRAPLAQGATRVVNRLGHRLQEA</sequence>
<dbReference type="PROSITE" id="PS50977">
    <property type="entry name" value="HTH_TETR_2"/>
    <property type="match status" value="1"/>
</dbReference>
<dbReference type="EMBL" id="BAAAPU010000003">
    <property type="protein sequence ID" value="GAA1971478.1"/>
    <property type="molecule type" value="Genomic_DNA"/>
</dbReference>
<reference evidence="6 7" key="1">
    <citation type="journal article" date="2019" name="Int. J. Syst. Evol. Microbiol.">
        <title>The Global Catalogue of Microorganisms (GCM) 10K type strain sequencing project: providing services to taxonomists for standard genome sequencing and annotation.</title>
        <authorList>
            <consortium name="The Broad Institute Genomics Platform"/>
            <consortium name="The Broad Institute Genome Sequencing Center for Infectious Disease"/>
            <person name="Wu L."/>
            <person name="Ma J."/>
        </authorList>
    </citation>
    <scope>NUCLEOTIDE SEQUENCE [LARGE SCALE GENOMIC DNA]</scope>
    <source>
        <strain evidence="6 7">JCM 15628</strain>
    </source>
</reference>
<evidence type="ECO:0000256" key="3">
    <source>
        <dbReference type="ARBA" id="ARBA00023163"/>
    </source>
</evidence>
<dbReference type="InterPro" id="IPR001647">
    <property type="entry name" value="HTH_TetR"/>
</dbReference>
<name>A0ABN2RM16_9MICO</name>
<dbReference type="Pfam" id="PF00440">
    <property type="entry name" value="TetR_N"/>
    <property type="match status" value="1"/>
</dbReference>
<dbReference type="PRINTS" id="PR00455">
    <property type="entry name" value="HTHTETR"/>
</dbReference>
<dbReference type="InterPro" id="IPR041347">
    <property type="entry name" value="MftR_C"/>
</dbReference>
<dbReference type="SUPFAM" id="SSF46689">
    <property type="entry name" value="Homeodomain-like"/>
    <property type="match status" value="1"/>
</dbReference>